<dbReference type="AlphaFoldDB" id="A0A1S3XA00"/>
<dbReference type="InterPro" id="IPR011990">
    <property type="entry name" value="TPR-like_helical_dom_sf"/>
</dbReference>
<evidence type="ECO:0000313" key="1">
    <source>
        <dbReference type="RefSeq" id="XP_016436737.1"/>
    </source>
</evidence>
<protein>
    <submittedName>
        <fullName evidence="1">Outer envelope protein 61-like isoform X2</fullName>
    </submittedName>
</protein>
<proteinExistence type="predicted"/>
<reference evidence="1" key="1">
    <citation type="submission" date="2025-08" db="UniProtKB">
        <authorList>
            <consortium name="RefSeq"/>
        </authorList>
    </citation>
    <scope>IDENTIFICATION</scope>
</reference>
<accession>A0A1S3XA00</accession>
<dbReference type="InterPro" id="IPR053319">
    <property type="entry name" value="OEP61"/>
</dbReference>
<dbReference type="Gene3D" id="1.25.40.10">
    <property type="entry name" value="Tetratricopeptide repeat domain"/>
    <property type="match status" value="1"/>
</dbReference>
<dbReference type="OrthoDB" id="245563at2759"/>
<name>A0A1S3XA00_TOBAC</name>
<dbReference type="SUPFAM" id="SSF48452">
    <property type="entry name" value="TPR-like"/>
    <property type="match status" value="1"/>
</dbReference>
<dbReference type="PANTHER" id="PTHR48433">
    <property type="entry name" value="OUTER ENVELOPE PROTEIN 61-LIKE"/>
    <property type="match status" value="1"/>
</dbReference>
<gene>
    <name evidence="1" type="primary">LOC107762852</name>
</gene>
<organism evidence="1">
    <name type="scientific">Nicotiana tabacum</name>
    <name type="common">Common tobacco</name>
    <dbReference type="NCBI Taxonomy" id="4097"/>
    <lineage>
        <taxon>Eukaryota</taxon>
        <taxon>Viridiplantae</taxon>
        <taxon>Streptophyta</taxon>
        <taxon>Embryophyta</taxon>
        <taxon>Tracheophyta</taxon>
        <taxon>Spermatophyta</taxon>
        <taxon>Magnoliopsida</taxon>
        <taxon>eudicotyledons</taxon>
        <taxon>Gunneridae</taxon>
        <taxon>Pentapetalae</taxon>
        <taxon>asterids</taxon>
        <taxon>lamiids</taxon>
        <taxon>Solanales</taxon>
        <taxon>Solanaceae</taxon>
        <taxon>Nicotianoideae</taxon>
        <taxon>Nicotianeae</taxon>
        <taxon>Nicotiana</taxon>
    </lineage>
</organism>
<sequence>MTEIGEKMANASPEEIAAMRARMDAQVSYELSGAQLLKKQGNELHSQGRFKDALQKYSAKKNLSGIPAVKGISLLLACSLNIMSCYLKTGQYDECINPVR</sequence>
<dbReference type="RefSeq" id="XP_016436737.1">
    <property type="nucleotide sequence ID" value="XM_016581251.1"/>
</dbReference>
<dbReference type="PANTHER" id="PTHR48433:SF1">
    <property type="entry name" value="OUTER ENVELOPE PROTEIN 61-LIKE"/>
    <property type="match status" value="1"/>
</dbReference>